<dbReference type="AlphaFoldDB" id="A0A822WTH5"/>
<dbReference type="Pfam" id="PF14491">
    <property type="entry name" value="DUF4435"/>
    <property type="match status" value="1"/>
</dbReference>
<gene>
    <name evidence="2" type="ORF">SAMEA2273352_02065</name>
</gene>
<feature type="domain" description="DUF4435" evidence="1">
    <location>
        <begin position="26"/>
        <end position="285"/>
    </location>
</feature>
<evidence type="ECO:0000259" key="1">
    <source>
        <dbReference type="Pfam" id="PF14491"/>
    </source>
</evidence>
<protein>
    <recommendedName>
        <fullName evidence="1">DUF4435 domain-containing protein</fullName>
    </recommendedName>
</protein>
<reference evidence="2 3" key="1">
    <citation type="submission" date="2016-03" db="EMBL/GenBank/DDBJ databases">
        <authorList>
            <consortium name="Pathogen Informatics"/>
        </authorList>
    </citation>
    <scope>NUCLEOTIDE SEQUENCE [LARGE SCALE GENOMIC DNA]</scope>
    <source>
        <strain evidence="3">e1424</strain>
    </source>
</reference>
<dbReference type="Proteomes" id="UP000076205">
    <property type="component" value="Unassembled WGS sequence"/>
</dbReference>
<proteinExistence type="predicted"/>
<organism evidence="2 3">
    <name type="scientific">Enterobacter hormaechei</name>
    <dbReference type="NCBI Taxonomy" id="158836"/>
    <lineage>
        <taxon>Bacteria</taxon>
        <taxon>Pseudomonadati</taxon>
        <taxon>Pseudomonadota</taxon>
        <taxon>Gammaproteobacteria</taxon>
        <taxon>Enterobacterales</taxon>
        <taxon>Enterobacteriaceae</taxon>
        <taxon>Enterobacter</taxon>
        <taxon>Enterobacter cloacae complex</taxon>
    </lineage>
</organism>
<dbReference type="EMBL" id="FJYW01000004">
    <property type="protein sequence ID" value="CZX27086.1"/>
    <property type="molecule type" value="Genomic_DNA"/>
</dbReference>
<comment type="caution">
    <text evidence="2">The sequence shown here is derived from an EMBL/GenBank/DDBJ whole genome shotgun (WGS) entry which is preliminary data.</text>
</comment>
<dbReference type="RefSeq" id="WP_071842882.1">
    <property type="nucleotide sequence ID" value="NZ_CP110354.1"/>
</dbReference>
<dbReference type="InterPro" id="IPR029492">
    <property type="entry name" value="DUF4435"/>
</dbReference>
<evidence type="ECO:0000313" key="3">
    <source>
        <dbReference type="Proteomes" id="UP000076205"/>
    </source>
</evidence>
<sequence length="352" mass="40665">MSNLGFGFDNDYYQNMKYFDEDEIETVLVFLEDMADLLVWGVCFPNNKPINFEFRSTEQFVFTDKIVSSGCDRILSLVKKGDIVLGHNVIACLDSDHHEMTNFRNTPYGEYYKNPNIYLTRLHSLENIQYHFNNIDELLADSVCKHVSALTLKPSDIAKELSNQIYPAFSKYLFLLSFENNKKALAISGYGKLKKTIKYMSSVEKTSCTNNSSLLNSSHWRQGVSRLSDINTSLTQAISDLNKSNEYTAYCSNWNHKGFTMDNAYLFMRGHNINDFFVSILDKTYDLYTQQECQRLVQICTQNNKSPEVIQQKVEHYKQTTQLFSSLKKKLLVPVNSIHLFSQTAQRIAQVY</sequence>
<evidence type="ECO:0000313" key="2">
    <source>
        <dbReference type="EMBL" id="CZX27086.1"/>
    </source>
</evidence>
<name>A0A822WTH5_9ENTR</name>
<accession>A0A822WTH5</accession>